<organism evidence="6 7">
    <name type="scientific">Agromyces seonyuensis</name>
    <dbReference type="NCBI Taxonomy" id="2662446"/>
    <lineage>
        <taxon>Bacteria</taxon>
        <taxon>Bacillati</taxon>
        <taxon>Actinomycetota</taxon>
        <taxon>Actinomycetes</taxon>
        <taxon>Micrococcales</taxon>
        <taxon>Microbacteriaceae</taxon>
        <taxon>Agromyces</taxon>
    </lineage>
</organism>
<keyword evidence="7" id="KW-1185">Reference proteome</keyword>
<keyword evidence="2" id="KW-0378">Hydrolase</keyword>
<feature type="active site" description="Proton donor" evidence="4">
    <location>
        <position position="128"/>
    </location>
</feature>
<evidence type="ECO:0000256" key="4">
    <source>
        <dbReference type="PIRSR" id="PIRSR617867-1"/>
    </source>
</evidence>
<feature type="active site" description="Nucleophile" evidence="4">
    <location>
        <position position="16"/>
    </location>
</feature>
<dbReference type="Gene3D" id="3.40.50.2300">
    <property type="match status" value="1"/>
</dbReference>
<keyword evidence="3" id="KW-0904">Protein phosphatase</keyword>
<evidence type="ECO:0000256" key="2">
    <source>
        <dbReference type="ARBA" id="ARBA00022801"/>
    </source>
</evidence>
<evidence type="ECO:0000259" key="5">
    <source>
        <dbReference type="SMART" id="SM00226"/>
    </source>
</evidence>
<protein>
    <submittedName>
        <fullName evidence="6">Low molecular weight phosphatase family protein</fullName>
    </submittedName>
</protein>
<feature type="domain" description="Phosphotyrosine protein phosphatase I" evidence="5">
    <location>
        <begin position="10"/>
        <end position="165"/>
    </location>
</feature>
<evidence type="ECO:0000256" key="3">
    <source>
        <dbReference type="ARBA" id="ARBA00022912"/>
    </source>
</evidence>
<dbReference type="SMART" id="SM00226">
    <property type="entry name" value="LMWPc"/>
    <property type="match status" value="1"/>
</dbReference>
<evidence type="ECO:0000313" key="7">
    <source>
        <dbReference type="Proteomes" id="UP000438182"/>
    </source>
</evidence>
<dbReference type="RefSeq" id="WP_160424220.1">
    <property type="nucleotide sequence ID" value="NZ_WSTA01000033.1"/>
</dbReference>
<dbReference type="Pfam" id="PF01451">
    <property type="entry name" value="LMWPc"/>
    <property type="match status" value="1"/>
</dbReference>
<sequence length="198" mass="21430">MPEAGGRQRFEVLAVCTGNICRSPVIERLLEARFAEVGVIAQVRSAGTAAMLGAGMPDEAFDLLERYDGSTRDHSPRQLTAADLRRADLVLTATRSHRAAVAALAPERAYRAFVLAEFARLAETALDDDRFVGAVADPTALAEVIATYRDAEPELPPAVEDLPDPFHRAQGVWDDVGRRIDGATRRLAEALAELAPVR</sequence>
<gene>
    <name evidence="6" type="ORF">GB864_08950</name>
</gene>
<dbReference type="InterPro" id="IPR023485">
    <property type="entry name" value="Ptyr_pPase"/>
</dbReference>
<dbReference type="PANTHER" id="PTHR11717">
    <property type="entry name" value="LOW MOLECULAR WEIGHT PROTEIN TYROSINE PHOSPHATASE"/>
    <property type="match status" value="1"/>
</dbReference>
<comment type="caution">
    <text evidence="6">The sequence shown here is derived from an EMBL/GenBank/DDBJ whole genome shotgun (WGS) entry which is preliminary data.</text>
</comment>
<dbReference type="GO" id="GO:0004725">
    <property type="term" value="F:protein tyrosine phosphatase activity"/>
    <property type="evidence" value="ECO:0007669"/>
    <property type="project" value="InterPro"/>
</dbReference>
<reference evidence="6 7" key="1">
    <citation type="submission" date="2019-12" db="EMBL/GenBank/DDBJ databases">
        <authorList>
            <person name="Kim Y.S."/>
        </authorList>
    </citation>
    <scope>NUCLEOTIDE SEQUENCE [LARGE SCALE GENOMIC DNA]</scope>
    <source>
        <strain evidence="6 7">MMS17-SY077</strain>
    </source>
</reference>
<dbReference type="Proteomes" id="UP000438182">
    <property type="component" value="Unassembled WGS sequence"/>
</dbReference>
<proteinExistence type="inferred from homology"/>
<dbReference type="SUPFAM" id="SSF52788">
    <property type="entry name" value="Phosphotyrosine protein phosphatases I"/>
    <property type="match status" value="1"/>
</dbReference>
<dbReference type="InterPro" id="IPR050438">
    <property type="entry name" value="LMW_PTPase"/>
</dbReference>
<dbReference type="EMBL" id="WSTA01000033">
    <property type="protein sequence ID" value="MWB98674.1"/>
    <property type="molecule type" value="Genomic_DNA"/>
</dbReference>
<dbReference type="InterPro" id="IPR036196">
    <property type="entry name" value="Ptyr_pPase_sf"/>
</dbReference>
<evidence type="ECO:0000256" key="1">
    <source>
        <dbReference type="ARBA" id="ARBA00011063"/>
    </source>
</evidence>
<evidence type="ECO:0000313" key="6">
    <source>
        <dbReference type="EMBL" id="MWB98674.1"/>
    </source>
</evidence>
<comment type="similarity">
    <text evidence="1">Belongs to the low molecular weight phosphotyrosine protein phosphatase family.</text>
</comment>
<dbReference type="AlphaFoldDB" id="A0A6I4P5G7"/>
<dbReference type="PANTHER" id="PTHR11717:SF31">
    <property type="entry name" value="LOW MOLECULAR WEIGHT PROTEIN-TYROSINE-PHOSPHATASE ETP-RELATED"/>
    <property type="match status" value="1"/>
</dbReference>
<accession>A0A6I4P5G7</accession>
<feature type="active site" evidence="4">
    <location>
        <position position="22"/>
    </location>
</feature>
<dbReference type="PRINTS" id="PR00719">
    <property type="entry name" value="LMWPTPASE"/>
</dbReference>
<name>A0A6I4P5G7_9MICO</name>
<dbReference type="InterPro" id="IPR017867">
    <property type="entry name" value="Tyr_phospatase_low_mol_wt"/>
</dbReference>